<keyword evidence="2" id="KW-1185">Reference proteome</keyword>
<feature type="non-terminal residue" evidence="1">
    <location>
        <position position="1"/>
    </location>
</feature>
<proteinExistence type="predicted"/>
<evidence type="ECO:0000313" key="2">
    <source>
        <dbReference type="Proteomes" id="UP000053660"/>
    </source>
</evidence>
<protein>
    <submittedName>
        <fullName evidence="1">Uncharacterized protein</fullName>
    </submittedName>
</protein>
<dbReference type="Proteomes" id="UP000053660">
    <property type="component" value="Unassembled WGS sequence"/>
</dbReference>
<reference evidence="1 2" key="1">
    <citation type="submission" date="2014-03" db="EMBL/GenBank/DDBJ databases">
        <title>Draft genome of the hookworm Oesophagostomum dentatum.</title>
        <authorList>
            <person name="Mitreva M."/>
        </authorList>
    </citation>
    <scope>NUCLEOTIDE SEQUENCE [LARGE SCALE GENOMIC DNA]</scope>
    <source>
        <strain evidence="1 2">OD-Hann</strain>
    </source>
</reference>
<gene>
    <name evidence="1" type="ORF">OESDEN_18726</name>
</gene>
<name>A0A0B1SDK0_OESDE</name>
<sequence>LEVIGLDPERYCSVTLYKNPPDFCKPVAVKLQPDNFLHREDNATETRDAGYAFVEYCDLYVLNATVSTPSPEFPSLLFEFFIVDDGALFFVSNYTCQEPPEEDDEVIVVEEEE</sequence>
<dbReference type="EMBL" id="KN587940">
    <property type="protein sequence ID" value="KHJ81587.1"/>
    <property type="molecule type" value="Genomic_DNA"/>
</dbReference>
<dbReference type="AlphaFoldDB" id="A0A0B1SDK0"/>
<accession>A0A0B1SDK0</accession>
<evidence type="ECO:0000313" key="1">
    <source>
        <dbReference type="EMBL" id="KHJ81587.1"/>
    </source>
</evidence>
<organism evidence="1 2">
    <name type="scientific">Oesophagostomum dentatum</name>
    <name type="common">Nodular worm</name>
    <dbReference type="NCBI Taxonomy" id="61180"/>
    <lineage>
        <taxon>Eukaryota</taxon>
        <taxon>Metazoa</taxon>
        <taxon>Ecdysozoa</taxon>
        <taxon>Nematoda</taxon>
        <taxon>Chromadorea</taxon>
        <taxon>Rhabditida</taxon>
        <taxon>Rhabditina</taxon>
        <taxon>Rhabditomorpha</taxon>
        <taxon>Strongyloidea</taxon>
        <taxon>Strongylidae</taxon>
        <taxon>Oesophagostomum</taxon>
    </lineage>
</organism>